<protein>
    <submittedName>
        <fullName evidence="2">Uncharacterized protein</fullName>
    </submittedName>
</protein>
<comment type="caution">
    <text evidence="2">The sequence shown here is derived from an EMBL/GenBank/DDBJ whole genome shotgun (WGS) entry which is preliminary data.</text>
</comment>
<dbReference type="EMBL" id="MNCJ02000329">
    <property type="protein sequence ID" value="KAF5767561.1"/>
    <property type="molecule type" value="Genomic_DNA"/>
</dbReference>
<evidence type="ECO:0000313" key="2">
    <source>
        <dbReference type="EMBL" id="KAF5767561.1"/>
    </source>
</evidence>
<reference evidence="2" key="1">
    <citation type="journal article" date="2017" name="Nature">
        <title>The sunflower genome provides insights into oil metabolism, flowering and Asterid evolution.</title>
        <authorList>
            <person name="Badouin H."/>
            <person name="Gouzy J."/>
            <person name="Grassa C.J."/>
            <person name="Murat F."/>
            <person name="Staton S.E."/>
            <person name="Cottret L."/>
            <person name="Lelandais-Briere C."/>
            <person name="Owens G.L."/>
            <person name="Carrere S."/>
            <person name="Mayjonade B."/>
            <person name="Legrand L."/>
            <person name="Gill N."/>
            <person name="Kane N.C."/>
            <person name="Bowers J.E."/>
            <person name="Hubner S."/>
            <person name="Bellec A."/>
            <person name="Berard A."/>
            <person name="Berges H."/>
            <person name="Blanchet N."/>
            <person name="Boniface M.C."/>
            <person name="Brunel D."/>
            <person name="Catrice O."/>
            <person name="Chaidir N."/>
            <person name="Claudel C."/>
            <person name="Donnadieu C."/>
            <person name="Faraut T."/>
            <person name="Fievet G."/>
            <person name="Helmstetter N."/>
            <person name="King M."/>
            <person name="Knapp S.J."/>
            <person name="Lai Z."/>
            <person name="Le Paslier M.C."/>
            <person name="Lippi Y."/>
            <person name="Lorenzon L."/>
            <person name="Mandel J.R."/>
            <person name="Marage G."/>
            <person name="Marchand G."/>
            <person name="Marquand E."/>
            <person name="Bret-Mestries E."/>
            <person name="Morien E."/>
            <person name="Nambeesan S."/>
            <person name="Nguyen T."/>
            <person name="Pegot-Espagnet P."/>
            <person name="Pouilly N."/>
            <person name="Raftis F."/>
            <person name="Sallet E."/>
            <person name="Schiex T."/>
            <person name="Thomas J."/>
            <person name="Vandecasteele C."/>
            <person name="Vares D."/>
            <person name="Vear F."/>
            <person name="Vautrin S."/>
            <person name="Crespi M."/>
            <person name="Mangin B."/>
            <person name="Burke J.M."/>
            <person name="Salse J."/>
            <person name="Munos S."/>
            <person name="Vincourt P."/>
            <person name="Rieseberg L.H."/>
            <person name="Langlade N.B."/>
        </authorList>
    </citation>
    <scope>NUCLEOTIDE SEQUENCE</scope>
    <source>
        <tissue evidence="2">Leaves</tissue>
    </source>
</reference>
<dbReference type="AlphaFoldDB" id="A0A9K3H5V7"/>
<feature type="compositionally biased region" description="Basic and acidic residues" evidence="1">
    <location>
        <begin position="16"/>
        <end position="29"/>
    </location>
</feature>
<reference evidence="2" key="2">
    <citation type="submission" date="2020-06" db="EMBL/GenBank/DDBJ databases">
        <title>Helianthus annuus Genome sequencing and assembly Release 2.</title>
        <authorList>
            <person name="Gouzy J."/>
            <person name="Langlade N."/>
            <person name="Munos S."/>
        </authorList>
    </citation>
    <scope>NUCLEOTIDE SEQUENCE</scope>
    <source>
        <tissue evidence="2">Leaves</tissue>
    </source>
</reference>
<gene>
    <name evidence="2" type="ORF">HanXRQr2_Chr14g0625741</name>
</gene>
<feature type="region of interest" description="Disordered" evidence="1">
    <location>
        <begin position="16"/>
        <end position="40"/>
    </location>
</feature>
<evidence type="ECO:0000256" key="1">
    <source>
        <dbReference type="SAM" id="MobiDB-lite"/>
    </source>
</evidence>
<dbReference type="Gramene" id="mRNA:HanXRQr2_Chr14g0625741">
    <property type="protein sequence ID" value="mRNA:HanXRQr2_Chr14g0625741"/>
    <property type="gene ID" value="HanXRQr2_Chr14g0625741"/>
</dbReference>
<dbReference type="Proteomes" id="UP000215914">
    <property type="component" value="Unassembled WGS sequence"/>
</dbReference>
<evidence type="ECO:0000313" key="3">
    <source>
        <dbReference type="Proteomes" id="UP000215914"/>
    </source>
</evidence>
<accession>A0A9K3H5V7</accession>
<feature type="compositionally biased region" description="Basic residues" evidence="1">
    <location>
        <begin position="30"/>
        <end position="40"/>
    </location>
</feature>
<name>A0A9K3H5V7_HELAN</name>
<sequence>MLETVRKSNWKQRTDFEALQKQKQHDQKKVRLPKKSVLHK</sequence>
<proteinExistence type="predicted"/>
<keyword evidence="3" id="KW-1185">Reference proteome</keyword>
<organism evidence="2 3">
    <name type="scientific">Helianthus annuus</name>
    <name type="common">Common sunflower</name>
    <dbReference type="NCBI Taxonomy" id="4232"/>
    <lineage>
        <taxon>Eukaryota</taxon>
        <taxon>Viridiplantae</taxon>
        <taxon>Streptophyta</taxon>
        <taxon>Embryophyta</taxon>
        <taxon>Tracheophyta</taxon>
        <taxon>Spermatophyta</taxon>
        <taxon>Magnoliopsida</taxon>
        <taxon>eudicotyledons</taxon>
        <taxon>Gunneridae</taxon>
        <taxon>Pentapetalae</taxon>
        <taxon>asterids</taxon>
        <taxon>campanulids</taxon>
        <taxon>Asterales</taxon>
        <taxon>Asteraceae</taxon>
        <taxon>Asteroideae</taxon>
        <taxon>Heliantheae alliance</taxon>
        <taxon>Heliantheae</taxon>
        <taxon>Helianthus</taxon>
    </lineage>
</organism>